<dbReference type="Pfam" id="PF13041">
    <property type="entry name" value="PPR_2"/>
    <property type="match status" value="1"/>
</dbReference>
<protein>
    <recommendedName>
        <fullName evidence="5">Pentatricopeptide repeat (PPR) superfamily protein</fullName>
    </recommendedName>
</protein>
<proteinExistence type="predicted"/>
<dbReference type="Pfam" id="PF01535">
    <property type="entry name" value="PPR"/>
    <property type="match status" value="1"/>
</dbReference>
<dbReference type="AlphaFoldDB" id="A0A7J0EPU4"/>
<name>A0A7J0EPU4_9ERIC</name>
<reference evidence="3 4" key="1">
    <citation type="submission" date="2019-07" db="EMBL/GenBank/DDBJ databases">
        <title>De Novo Assembly of kiwifruit Actinidia rufa.</title>
        <authorList>
            <person name="Sugita-Konishi S."/>
            <person name="Sato K."/>
            <person name="Mori E."/>
            <person name="Abe Y."/>
            <person name="Kisaki G."/>
            <person name="Hamano K."/>
            <person name="Suezawa K."/>
            <person name="Otani M."/>
            <person name="Fukuda T."/>
            <person name="Manabe T."/>
            <person name="Gomi K."/>
            <person name="Tabuchi M."/>
            <person name="Akimitsu K."/>
            <person name="Kataoka I."/>
        </authorList>
    </citation>
    <scope>NUCLEOTIDE SEQUENCE [LARGE SCALE GENOMIC DNA]</scope>
    <source>
        <strain evidence="4">cv. Fuchu</strain>
    </source>
</reference>
<dbReference type="Pfam" id="PF20431">
    <property type="entry name" value="E_motif"/>
    <property type="match status" value="1"/>
</dbReference>
<organism evidence="3 4">
    <name type="scientific">Actinidia rufa</name>
    <dbReference type="NCBI Taxonomy" id="165716"/>
    <lineage>
        <taxon>Eukaryota</taxon>
        <taxon>Viridiplantae</taxon>
        <taxon>Streptophyta</taxon>
        <taxon>Embryophyta</taxon>
        <taxon>Tracheophyta</taxon>
        <taxon>Spermatophyta</taxon>
        <taxon>Magnoliopsida</taxon>
        <taxon>eudicotyledons</taxon>
        <taxon>Gunneridae</taxon>
        <taxon>Pentapetalae</taxon>
        <taxon>asterids</taxon>
        <taxon>Ericales</taxon>
        <taxon>Actinidiaceae</taxon>
        <taxon>Actinidia</taxon>
    </lineage>
</organism>
<dbReference type="InterPro" id="IPR046848">
    <property type="entry name" value="E_motif"/>
</dbReference>
<dbReference type="PROSITE" id="PS51375">
    <property type="entry name" value="PPR"/>
    <property type="match status" value="2"/>
</dbReference>
<gene>
    <name evidence="3" type="ORF">Acr_06g0004410</name>
</gene>
<evidence type="ECO:0008006" key="5">
    <source>
        <dbReference type="Google" id="ProtNLM"/>
    </source>
</evidence>
<evidence type="ECO:0000313" key="3">
    <source>
        <dbReference type="EMBL" id="GFY88501.1"/>
    </source>
</evidence>
<dbReference type="PANTHER" id="PTHR47926:SF352">
    <property type="entry name" value="REPEAT-CONTAINING PROTEIN, PUTATIVE-RELATED"/>
    <property type="match status" value="1"/>
</dbReference>
<dbReference type="Proteomes" id="UP000585474">
    <property type="component" value="Unassembled WGS sequence"/>
</dbReference>
<accession>A0A7J0EPU4</accession>
<feature type="repeat" description="PPR" evidence="2">
    <location>
        <begin position="115"/>
        <end position="149"/>
    </location>
</feature>
<comment type="caution">
    <text evidence="3">The sequence shown here is derived from an EMBL/GenBank/DDBJ whole genome shotgun (WGS) entry which is preliminary data.</text>
</comment>
<keyword evidence="4" id="KW-1185">Reference proteome</keyword>
<dbReference type="PANTHER" id="PTHR47926">
    <property type="entry name" value="PENTATRICOPEPTIDE REPEAT-CONTAINING PROTEIN"/>
    <property type="match status" value="1"/>
</dbReference>
<keyword evidence="1" id="KW-0677">Repeat</keyword>
<dbReference type="Gene3D" id="1.25.40.10">
    <property type="entry name" value="Tetratricopeptide repeat domain"/>
    <property type="match status" value="1"/>
</dbReference>
<dbReference type="OrthoDB" id="185373at2759"/>
<dbReference type="NCBIfam" id="TIGR00756">
    <property type="entry name" value="PPR"/>
    <property type="match status" value="1"/>
</dbReference>
<evidence type="ECO:0000256" key="2">
    <source>
        <dbReference type="PROSITE-ProRule" id="PRU00708"/>
    </source>
</evidence>
<dbReference type="GO" id="GO:0009451">
    <property type="term" value="P:RNA modification"/>
    <property type="evidence" value="ECO:0007669"/>
    <property type="project" value="InterPro"/>
</dbReference>
<evidence type="ECO:0000256" key="1">
    <source>
        <dbReference type="ARBA" id="ARBA00022737"/>
    </source>
</evidence>
<feature type="repeat" description="PPR" evidence="2">
    <location>
        <begin position="84"/>
        <end position="114"/>
    </location>
</feature>
<dbReference type="EMBL" id="BJWL01000006">
    <property type="protein sequence ID" value="GFY88501.1"/>
    <property type="molecule type" value="Genomic_DNA"/>
</dbReference>
<dbReference type="InterPro" id="IPR002885">
    <property type="entry name" value="PPR_rpt"/>
</dbReference>
<evidence type="ECO:0000313" key="4">
    <source>
        <dbReference type="Proteomes" id="UP000585474"/>
    </source>
</evidence>
<dbReference type="InterPro" id="IPR011990">
    <property type="entry name" value="TPR-like_helical_dom_sf"/>
</dbReference>
<sequence length="303" mass="33761">MKVVLGFFFLHVNMYQEIPLVHSKSLVTLETTALPSAGSWPSALTDSMEAPPMDIKSFNTLKNPQFAFDMGAARCVFDEVPWHCVVSWKLLISGYAKIGDAENARQVFNEVPQRDTVCWNAMVSGWAMHGDGKRALWLFSEMEKAGIKPDDIMFIAVFTACSYSGMAYEGLRVLSTMCNVYLIEPKKVNTMGVLLTFLAETSSFKKQGTLYLAEVAADKLLQLERHSGAYVLLPNLYSSAGKHDSARKLRKMKPRGIDKTPGCSSVEINGNVHEFIAGEETHLRMEDVHRLLASVNKHLDSFV</sequence>
<dbReference type="InterPro" id="IPR046960">
    <property type="entry name" value="PPR_At4g14850-like_plant"/>
</dbReference>
<dbReference type="GO" id="GO:0003723">
    <property type="term" value="F:RNA binding"/>
    <property type="evidence" value="ECO:0007669"/>
    <property type="project" value="InterPro"/>
</dbReference>